<protein>
    <submittedName>
        <fullName evidence="2">Uncharacterized protein</fullName>
    </submittedName>
</protein>
<evidence type="ECO:0000256" key="1">
    <source>
        <dbReference type="SAM" id="Phobius"/>
    </source>
</evidence>
<evidence type="ECO:0000313" key="2">
    <source>
        <dbReference type="EMBL" id="ERT10951.1"/>
    </source>
</evidence>
<keyword evidence="1" id="KW-0472">Membrane</keyword>
<dbReference type="EMBL" id="AXDT01000248">
    <property type="protein sequence ID" value="ERT10951.1"/>
    <property type="molecule type" value="Genomic_DNA"/>
</dbReference>
<keyword evidence="1" id="KW-0812">Transmembrane</keyword>
<keyword evidence="1" id="KW-1133">Transmembrane helix</keyword>
<dbReference type="AlphaFoldDB" id="U7QWV8"/>
<sequence>MYIIFMNSGMLFLIFTRFALCSILMLNNNILLNLFLR</sequence>
<reference evidence="2 3" key="1">
    <citation type="submission" date="2013-10" db="EMBL/GenBank/DDBJ databases">
        <title>Whole Genome Shotgun Sequence of Photorhabdus temperata J3.</title>
        <authorList>
            <person name="Park G.-S."/>
            <person name="Hong S.-J."/>
            <person name="Shin J.-H."/>
        </authorList>
    </citation>
    <scope>NUCLEOTIDE SEQUENCE [LARGE SCALE GENOMIC DNA]</scope>
    <source>
        <strain evidence="2 3">J3</strain>
    </source>
</reference>
<keyword evidence="3" id="KW-1185">Reference proteome</keyword>
<proteinExistence type="predicted"/>
<evidence type="ECO:0000313" key="3">
    <source>
        <dbReference type="Proteomes" id="UP000017133"/>
    </source>
</evidence>
<organism evidence="2 3">
    <name type="scientific">Photorhabdus temperata J3</name>
    <dbReference type="NCBI Taxonomy" id="1389415"/>
    <lineage>
        <taxon>Bacteria</taxon>
        <taxon>Pseudomonadati</taxon>
        <taxon>Pseudomonadota</taxon>
        <taxon>Gammaproteobacteria</taxon>
        <taxon>Enterobacterales</taxon>
        <taxon>Morganellaceae</taxon>
        <taxon>Photorhabdus</taxon>
    </lineage>
</organism>
<name>U7QWV8_PHOTE</name>
<accession>U7QWV8</accession>
<feature type="transmembrane region" description="Helical" evidence="1">
    <location>
        <begin position="12"/>
        <end position="36"/>
    </location>
</feature>
<dbReference type="Proteomes" id="UP000017133">
    <property type="component" value="Unassembled WGS sequence"/>
</dbReference>
<comment type="caution">
    <text evidence="2">The sequence shown here is derived from an EMBL/GenBank/DDBJ whole genome shotgun (WGS) entry which is preliminary data.</text>
</comment>
<gene>
    <name evidence="2" type="ORF">O185_22040</name>
</gene>